<sequence>MKNKVLLLTSFILLAGCNEKPKTSAESDQPIQKAAQQTQAVSEPVLIAATPESDYLANNSTPLPKGYSVDTTHLKKPLFIDFDGDGDLDTFRVLKNLNKKGMKYLFEFRISNSDKVYYYENTDKDYDLDIFGTFEVAPKTDIYVDEDYRFDEDGNILADEQIDPKHYLKFKGDGISVNVLEETCATSVFFLTDEKIKRIALC</sequence>
<comment type="caution">
    <text evidence="1">The sequence shown here is derived from an EMBL/GenBank/DDBJ whole genome shotgun (WGS) entry which is preliminary data.</text>
</comment>
<evidence type="ECO:0008006" key="3">
    <source>
        <dbReference type="Google" id="ProtNLM"/>
    </source>
</evidence>
<gene>
    <name evidence="1" type="ORF">CW311_03535</name>
</gene>
<protein>
    <recommendedName>
        <fullName evidence="3">Lipoprotein</fullName>
    </recommendedName>
</protein>
<name>A0A2N0WJB3_9GAMM</name>
<reference evidence="1 2" key="1">
    <citation type="submission" date="2017-12" db="EMBL/GenBank/DDBJ databases">
        <title>Draft Genome sequences of multiple microbial strains isolated from spacecraft associated surfaces.</title>
        <authorList>
            <person name="Seuylemezian A."/>
            <person name="Vaishampayan P."/>
            <person name="Venkateswaran K."/>
        </authorList>
    </citation>
    <scope>NUCLEOTIDE SEQUENCE [LARGE SCALE GENOMIC DNA]</scope>
    <source>
        <strain evidence="1 2">2P01AA</strain>
    </source>
</reference>
<dbReference type="Proteomes" id="UP000233553">
    <property type="component" value="Unassembled WGS sequence"/>
</dbReference>
<evidence type="ECO:0000313" key="2">
    <source>
        <dbReference type="Proteomes" id="UP000233553"/>
    </source>
</evidence>
<evidence type="ECO:0000313" key="1">
    <source>
        <dbReference type="EMBL" id="PKF36246.1"/>
    </source>
</evidence>
<dbReference type="EMBL" id="PISJ01000003">
    <property type="protein sequence ID" value="PKF36246.1"/>
    <property type="molecule type" value="Genomic_DNA"/>
</dbReference>
<organism evidence="1 2">
    <name type="scientific">Acinetobacter proteolyticus</name>
    <dbReference type="NCBI Taxonomy" id="1776741"/>
    <lineage>
        <taxon>Bacteria</taxon>
        <taxon>Pseudomonadati</taxon>
        <taxon>Pseudomonadota</taxon>
        <taxon>Gammaproteobacteria</taxon>
        <taxon>Moraxellales</taxon>
        <taxon>Moraxellaceae</taxon>
        <taxon>Acinetobacter</taxon>
    </lineage>
</organism>
<dbReference type="AlphaFoldDB" id="A0A2N0WJB3"/>
<proteinExistence type="predicted"/>
<dbReference type="PROSITE" id="PS51257">
    <property type="entry name" value="PROKAR_LIPOPROTEIN"/>
    <property type="match status" value="1"/>
</dbReference>
<dbReference type="RefSeq" id="WP_101235641.1">
    <property type="nucleotide sequence ID" value="NZ_PISJ01000003.1"/>
</dbReference>
<accession>A0A2N0WJB3</accession>